<keyword evidence="4 7" id="KW-1133">Transmembrane helix</keyword>
<dbReference type="Proteomes" id="UP000646749">
    <property type="component" value="Unassembled WGS sequence"/>
</dbReference>
<organism evidence="9 10">
    <name type="scientific">Plantactinospora endophytica</name>
    <dbReference type="NCBI Taxonomy" id="673535"/>
    <lineage>
        <taxon>Bacteria</taxon>
        <taxon>Bacillati</taxon>
        <taxon>Actinomycetota</taxon>
        <taxon>Actinomycetes</taxon>
        <taxon>Micromonosporales</taxon>
        <taxon>Micromonosporaceae</taxon>
        <taxon>Plantactinospora</taxon>
    </lineage>
</organism>
<dbReference type="SUPFAM" id="SSF103481">
    <property type="entry name" value="Multidrug resistance efflux transporter EmrE"/>
    <property type="match status" value="2"/>
</dbReference>
<evidence type="ECO:0000256" key="7">
    <source>
        <dbReference type="SAM" id="Phobius"/>
    </source>
</evidence>
<comment type="subcellular location">
    <subcellularLocation>
        <location evidence="1">Membrane</location>
        <topology evidence="1">Multi-pass membrane protein</topology>
    </subcellularLocation>
</comment>
<feature type="compositionally biased region" description="Gly residues" evidence="6">
    <location>
        <begin position="318"/>
        <end position="343"/>
    </location>
</feature>
<comment type="similarity">
    <text evidence="2">Belongs to the EamA transporter family.</text>
</comment>
<proteinExistence type="inferred from homology"/>
<feature type="transmembrane region" description="Helical" evidence="7">
    <location>
        <begin position="250"/>
        <end position="269"/>
    </location>
</feature>
<evidence type="ECO:0000259" key="8">
    <source>
        <dbReference type="Pfam" id="PF00892"/>
    </source>
</evidence>
<dbReference type="PANTHER" id="PTHR32322:SF2">
    <property type="entry name" value="EAMA DOMAIN-CONTAINING PROTEIN"/>
    <property type="match status" value="1"/>
</dbReference>
<evidence type="ECO:0000256" key="4">
    <source>
        <dbReference type="ARBA" id="ARBA00022989"/>
    </source>
</evidence>
<evidence type="ECO:0000313" key="9">
    <source>
        <dbReference type="EMBL" id="GIG89500.1"/>
    </source>
</evidence>
<evidence type="ECO:0000256" key="3">
    <source>
        <dbReference type="ARBA" id="ARBA00022692"/>
    </source>
</evidence>
<dbReference type="RefSeq" id="WP_203867970.1">
    <property type="nucleotide sequence ID" value="NZ_BONW01000021.1"/>
</dbReference>
<feature type="transmembrane region" description="Helical" evidence="7">
    <location>
        <begin position="42"/>
        <end position="63"/>
    </location>
</feature>
<feature type="transmembrane region" description="Helical" evidence="7">
    <location>
        <begin position="103"/>
        <end position="122"/>
    </location>
</feature>
<keyword evidence="5 7" id="KW-0472">Membrane</keyword>
<name>A0ABQ4E476_9ACTN</name>
<feature type="transmembrane region" description="Helical" evidence="7">
    <location>
        <begin position="221"/>
        <end position="238"/>
    </location>
</feature>
<keyword evidence="3 7" id="KW-0812">Transmembrane</keyword>
<feature type="transmembrane region" description="Helical" evidence="7">
    <location>
        <begin position="186"/>
        <end position="206"/>
    </location>
</feature>
<feature type="transmembrane region" description="Helical" evidence="7">
    <location>
        <begin position="129"/>
        <end position="148"/>
    </location>
</feature>
<dbReference type="InterPro" id="IPR000620">
    <property type="entry name" value="EamA_dom"/>
</dbReference>
<keyword evidence="10" id="KW-1185">Reference proteome</keyword>
<dbReference type="Pfam" id="PF00892">
    <property type="entry name" value="EamA"/>
    <property type="match status" value="2"/>
</dbReference>
<dbReference type="PANTHER" id="PTHR32322">
    <property type="entry name" value="INNER MEMBRANE TRANSPORTER"/>
    <property type="match status" value="1"/>
</dbReference>
<evidence type="ECO:0000256" key="6">
    <source>
        <dbReference type="SAM" id="MobiDB-lite"/>
    </source>
</evidence>
<feature type="transmembrane region" description="Helical" evidence="7">
    <location>
        <begin position="154"/>
        <end position="179"/>
    </location>
</feature>
<dbReference type="InterPro" id="IPR050638">
    <property type="entry name" value="AA-Vitamin_Transporters"/>
</dbReference>
<feature type="domain" description="EamA" evidence="8">
    <location>
        <begin position="8"/>
        <end position="146"/>
    </location>
</feature>
<dbReference type="EMBL" id="BONW01000021">
    <property type="protein sequence ID" value="GIG89500.1"/>
    <property type="molecule type" value="Genomic_DNA"/>
</dbReference>
<feature type="transmembrane region" description="Helical" evidence="7">
    <location>
        <begin position="75"/>
        <end position="97"/>
    </location>
</feature>
<evidence type="ECO:0000256" key="1">
    <source>
        <dbReference type="ARBA" id="ARBA00004141"/>
    </source>
</evidence>
<feature type="transmembrane region" description="Helical" evidence="7">
    <location>
        <begin position="275"/>
        <end position="293"/>
    </location>
</feature>
<reference evidence="9 10" key="1">
    <citation type="submission" date="2021-01" db="EMBL/GenBank/DDBJ databases">
        <title>Whole genome shotgun sequence of Plantactinospora endophytica NBRC 110450.</title>
        <authorList>
            <person name="Komaki H."/>
            <person name="Tamura T."/>
        </authorList>
    </citation>
    <scope>NUCLEOTIDE SEQUENCE [LARGE SCALE GENOMIC DNA]</scope>
    <source>
        <strain evidence="9 10">NBRC 110450</strain>
    </source>
</reference>
<sequence>MNVSNPVAVLLCLGGMVLVGSSVSISQLVLDYPHLTGQAARYALAAAVLFALVRRFPGLLAGGTPPPGRPNRRELVMLTALALTGMAGFNACILVALPHADAAVVGTFIGAAPLGLALLGPLTGGRRPAVRLVAAAGIVVAGTALVQGSGRADAIGIVASLGAFGGEIAFSLLAAAVLPRLGPVRVAAWSCALAVPLLLVAAIPAGELGRLRLPTGTETAAFGYLAAMMTVVAFLAWFTGLRKLGVERAGVLVGVMPIATLLTAAVQAGRLPDPGQTAGVLVAAVGIAVGLGAGRRRDRAPAGDAPAARTGQREPPGRIGGGAGGGGGGGGGDGDGGGDGPRPGAGIVPRRAGHRP</sequence>
<protein>
    <recommendedName>
        <fullName evidence="8">EamA domain-containing protein</fullName>
    </recommendedName>
</protein>
<feature type="region of interest" description="Disordered" evidence="6">
    <location>
        <begin position="296"/>
        <end position="356"/>
    </location>
</feature>
<evidence type="ECO:0000313" key="10">
    <source>
        <dbReference type="Proteomes" id="UP000646749"/>
    </source>
</evidence>
<comment type="caution">
    <text evidence="9">The sequence shown here is derived from an EMBL/GenBank/DDBJ whole genome shotgun (WGS) entry which is preliminary data.</text>
</comment>
<evidence type="ECO:0000256" key="2">
    <source>
        <dbReference type="ARBA" id="ARBA00007362"/>
    </source>
</evidence>
<evidence type="ECO:0000256" key="5">
    <source>
        <dbReference type="ARBA" id="ARBA00023136"/>
    </source>
</evidence>
<dbReference type="InterPro" id="IPR037185">
    <property type="entry name" value="EmrE-like"/>
</dbReference>
<gene>
    <name evidence="9" type="ORF">Pen02_44360</name>
</gene>
<accession>A0ABQ4E476</accession>
<feature type="domain" description="EamA" evidence="8">
    <location>
        <begin position="173"/>
        <end position="289"/>
    </location>
</feature>